<dbReference type="Proteomes" id="UP001054945">
    <property type="component" value="Unassembled WGS sequence"/>
</dbReference>
<sequence length="195" mass="21339">MPLRLTFKKTRPVRLDCIASESQRIYRGNSTNNENHAPSLNSNVATIHSNHNTSSTAIYCKPHSLQVSRIKVRPQVSRRRNVVSKACVKDYPTVKRQPNESSLPPGIPHREGACKSENAVGLIGSIYGVMAKGGKGPSGLFKVIFSGAGQGIKKKNAQFSSLSECELFAKVAVPPSESCPQPWRMANKPVFTHTR</sequence>
<proteinExistence type="predicted"/>
<dbReference type="AlphaFoldDB" id="A0AAV4U7U6"/>
<keyword evidence="2" id="KW-1185">Reference proteome</keyword>
<accession>A0AAV4U7U6</accession>
<gene>
    <name evidence="1" type="ORF">CEXT_329161</name>
</gene>
<reference evidence="1 2" key="1">
    <citation type="submission" date="2021-06" db="EMBL/GenBank/DDBJ databases">
        <title>Caerostris extrusa draft genome.</title>
        <authorList>
            <person name="Kono N."/>
            <person name="Arakawa K."/>
        </authorList>
    </citation>
    <scope>NUCLEOTIDE SEQUENCE [LARGE SCALE GENOMIC DNA]</scope>
</reference>
<dbReference type="EMBL" id="BPLR01012415">
    <property type="protein sequence ID" value="GIY53838.1"/>
    <property type="molecule type" value="Genomic_DNA"/>
</dbReference>
<protein>
    <submittedName>
        <fullName evidence="1">Uncharacterized protein</fullName>
    </submittedName>
</protein>
<name>A0AAV4U7U6_CAEEX</name>
<evidence type="ECO:0000313" key="1">
    <source>
        <dbReference type="EMBL" id="GIY53838.1"/>
    </source>
</evidence>
<evidence type="ECO:0000313" key="2">
    <source>
        <dbReference type="Proteomes" id="UP001054945"/>
    </source>
</evidence>
<organism evidence="1 2">
    <name type="scientific">Caerostris extrusa</name>
    <name type="common">Bark spider</name>
    <name type="synonym">Caerostris bankana</name>
    <dbReference type="NCBI Taxonomy" id="172846"/>
    <lineage>
        <taxon>Eukaryota</taxon>
        <taxon>Metazoa</taxon>
        <taxon>Ecdysozoa</taxon>
        <taxon>Arthropoda</taxon>
        <taxon>Chelicerata</taxon>
        <taxon>Arachnida</taxon>
        <taxon>Araneae</taxon>
        <taxon>Araneomorphae</taxon>
        <taxon>Entelegynae</taxon>
        <taxon>Araneoidea</taxon>
        <taxon>Araneidae</taxon>
        <taxon>Caerostris</taxon>
    </lineage>
</organism>
<comment type="caution">
    <text evidence="1">The sequence shown here is derived from an EMBL/GenBank/DDBJ whole genome shotgun (WGS) entry which is preliminary data.</text>
</comment>